<dbReference type="OrthoDB" id="5293604at2"/>
<accession>A0A2S5SWP6</accession>
<evidence type="ECO:0000313" key="8">
    <source>
        <dbReference type="Proteomes" id="UP000238605"/>
    </source>
</evidence>
<dbReference type="Pfam" id="PF04751">
    <property type="entry name" value="DarP"/>
    <property type="match status" value="1"/>
</dbReference>
<dbReference type="GO" id="GO:1902626">
    <property type="term" value="P:assembly of large subunit precursor of preribosome"/>
    <property type="evidence" value="ECO:0007669"/>
    <property type="project" value="UniProtKB-UniRule"/>
</dbReference>
<gene>
    <name evidence="5" type="primary">darP</name>
    <name evidence="7" type="ORF">C1704_05975</name>
</gene>
<proteinExistence type="inferred from homology"/>
<dbReference type="CDD" id="cd16331">
    <property type="entry name" value="YjgA-like"/>
    <property type="match status" value="1"/>
</dbReference>
<dbReference type="PANTHER" id="PTHR38101:SF1">
    <property type="entry name" value="UPF0307 PROTEIN YJGA"/>
    <property type="match status" value="1"/>
</dbReference>
<comment type="caution">
    <text evidence="7">The sequence shown here is derived from an EMBL/GenBank/DDBJ whole genome shotgun (WGS) entry which is preliminary data.</text>
</comment>
<keyword evidence="1 5" id="KW-0963">Cytoplasm</keyword>
<dbReference type="GO" id="GO:0005829">
    <property type="term" value="C:cytosol"/>
    <property type="evidence" value="ECO:0007669"/>
    <property type="project" value="TreeGrafter"/>
</dbReference>
<dbReference type="Proteomes" id="UP000238605">
    <property type="component" value="Unassembled WGS sequence"/>
</dbReference>
<evidence type="ECO:0000256" key="6">
    <source>
        <dbReference type="SAM" id="MobiDB-lite"/>
    </source>
</evidence>
<dbReference type="PANTHER" id="PTHR38101">
    <property type="entry name" value="UPF0307 PROTEIN YJGA"/>
    <property type="match status" value="1"/>
</dbReference>
<dbReference type="RefSeq" id="WP_104301826.1">
    <property type="nucleotide sequence ID" value="NZ_PSNX01000004.1"/>
</dbReference>
<evidence type="ECO:0000313" key="7">
    <source>
        <dbReference type="EMBL" id="PPE66997.1"/>
    </source>
</evidence>
<keyword evidence="4 5" id="KW-0694">RNA-binding</keyword>
<sequence>MSAASRRPESADPPPLDERPSKTRLKQAMHELQDLGEDLVRLPDSRFERLELPESLVTAVQDYKRTRSHEGRRRQMQYIGKLMRQIDPEPVREAVAEMKLGRAVDSLALHEAEQWRTELLADEAALTRWMADHPDSDAQQLRSLIRAARKDAAATPEQRSGRAYRELFQYLKGHLVADDAAPDEVS</sequence>
<evidence type="ECO:0000256" key="2">
    <source>
        <dbReference type="ARBA" id="ARBA00022517"/>
    </source>
</evidence>
<comment type="function">
    <text evidence="5">Member of a network of 50S ribosomal subunit biogenesis factors which assembles along the 30S-50S interface, preventing incorrect 23S rRNA structures from forming. Promotes peptidyl transferase center (PTC) maturation.</text>
</comment>
<dbReference type="HAMAP" id="MF_00765">
    <property type="entry name" value="DarP"/>
    <property type="match status" value="1"/>
</dbReference>
<evidence type="ECO:0000256" key="5">
    <source>
        <dbReference type="HAMAP-Rule" id="MF_00765"/>
    </source>
</evidence>
<keyword evidence="2 5" id="KW-0690">Ribosome biogenesis</keyword>
<feature type="region of interest" description="Disordered" evidence="6">
    <location>
        <begin position="1"/>
        <end position="22"/>
    </location>
</feature>
<dbReference type="AlphaFoldDB" id="A0A2S5SWP6"/>
<feature type="compositionally biased region" description="Basic and acidic residues" evidence="6">
    <location>
        <begin position="1"/>
        <end position="21"/>
    </location>
</feature>
<reference evidence="7 8" key="1">
    <citation type="submission" date="2018-02" db="EMBL/GenBank/DDBJ databases">
        <title>Reclassifiation of [Polyangium] brachysporum DSM 7029 as Guopingzhaonella breviflexa gen. nov., sp. nov., a member of the family Comamonadaceae.</title>
        <authorList>
            <person name="Tang B."/>
        </authorList>
    </citation>
    <scope>NUCLEOTIDE SEQUENCE [LARGE SCALE GENOMIC DNA]</scope>
    <source>
        <strain evidence="7 8">BCRC 80649</strain>
    </source>
</reference>
<dbReference type="GO" id="GO:0019843">
    <property type="term" value="F:rRNA binding"/>
    <property type="evidence" value="ECO:0007669"/>
    <property type="project" value="UniProtKB-UniRule"/>
</dbReference>
<name>A0A2S5SWP6_9BURK</name>
<keyword evidence="8" id="KW-1185">Reference proteome</keyword>
<dbReference type="Gene3D" id="1.10.60.30">
    <property type="entry name" value="PSPTO4464-like domains"/>
    <property type="match status" value="2"/>
</dbReference>
<comment type="subcellular location">
    <subcellularLocation>
        <location evidence="5">Cytoplasm</location>
    </subcellularLocation>
    <text evidence="5">Associates with late stage pre-50S ribosomal subunits.</text>
</comment>
<keyword evidence="3 5" id="KW-0699">rRNA-binding</keyword>
<dbReference type="InterPro" id="IPR006839">
    <property type="entry name" value="DarP"/>
</dbReference>
<organism evidence="7 8">
    <name type="scientific">Caldimonas caldifontis</name>
    <dbReference type="NCBI Taxonomy" id="1452508"/>
    <lineage>
        <taxon>Bacteria</taxon>
        <taxon>Pseudomonadati</taxon>
        <taxon>Pseudomonadota</taxon>
        <taxon>Betaproteobacteria</taxon>
        <taxon>Burkholderiales</taxon>
        <taxon>Sphaerotilaceae</taxon>
        <taxon>Caldimonas</taxon>
    </lineage>
</organism>
<dbReference type="GO" id="GO:0043022">
    <property type="term" value="F:ribosome binding"/>
    <property type="evidence" value="ECO:0007669"/>
    <property type="project" value="UniProtKB-UniRule"/>
</dbReference>
<evidence type="ECO:0000256" key="4">
    <source>
        <dbReference type="ARBA" id="ARBA00022884"/>
    </source>
</evidence>
<dbReference type="InterPro" id="IPR023153">
    <property type="entry name" value="DarP_sf"/>
</dbReference>
<protein>
    <recommendedName>
        <fullName evidence="5">Dual-action ribosomal maturation protein DarP</fullName>
    </recommendedName>
    <alternativeName>
        <fullName evidence="5">Large ribosomal subunit assembly factor DarP</fullName>
    </alternativeName>
</protein>
<comment type="similarity">
    <text evidence="5">Belongs to the DarP family.</text>
</comment>
<dbReference type="SUPFAM" id="SSF158710">
    <property type="entry name" value="PSPTO4464-like"/>
    <property type="match status" value="1"/>
</dbReference>
<dbReference type="PIRSF" id="PIRSF016183">
    <property type="entry name" value="UCP016183"/>
    <property type="match status" value="1"/>
</dbReference>
<dbReference type="NCBIfam" id="NF003593">
    <property type="entry name" value="PRK05255.1-1"/>
    <property type="match status" value="1"/>
</dbReference>
<evidence type="ECO:0000256" key="1">
    <source>
        <dbReference type="ARBA" id="ARBA00022490"/>
    </source>
</evidence>
<evidence type="ECO:0000256" key="3">
    <source>
        <dbReference type="ARBA" id="ARBA00022730"/>
    </source>
</evidence>
<dbReference type="EMBL" id="PSNX01000004">
    <property type="protein sequence ID" value="PPE66997.1"/>
    <property type="molecule type" value="Genomic_DNA"/>
</dbReference>